<dbReference type="AlphaFoldDB" id="A0A1G7ZKB5"/>
<gene>
    <name evidence="8" type="ORF">SAMN05216588_102379</name>
</gene>
<evidence type="ECO:0000313" key="9">
    <source>
        <dbReference type="Proteomes" id="UP000198606"/>
    </source>
</evidence>
<evidence type="ECO:0000256" key="7">
    <source>
        <dbReference type="PIRSR" id="PIRSR605493-1"/>
    </source>
</evidence>
<dbReference type="InterPro" id="IPR036704">
    <property type="entry name" value="RraA/RraA-like_sf"/>
</dbReference>
<name>A0A1G7ZKB5_9GAMM</name>
<dbReference type="GO" id="GO:0046872">
    <property type="term" value="F:metal ion binding"/>
    <property type="evidence" value="ECO:0007669"/>
    <property type="project" value="UniProtKB-KW"/>
</dbReference>
<keyword evidence="4" id="KW-0456">Lyase</keyword>
<keyword evidence="3 7" id="KW-0479">Metal-binding</keyword>
<keyword evidence="7" id="KW-0460">Magnesium</keyword>
<evidence type="ECO:0000256" key="2">
    <source>
        <dbReference type="ARBA" id="ARBA00016549"/>
    </source>
</evidence>
<feature type="binding site" evidence="7">
    <location>
        <position position="114"/>
    </location>
    <ligand>
        <name>Mg(2+)</name>
        <dbReference type="ChEBI" id="CHEBI:18420"/>
    </ligand>
</feature>
<dbReference type="STRING" id="29435.SAMN05216588_102379"/>
<evidence type="ECO:0000313" key="8">
    <source>
        <dbReference type="EMBL" id="SDH09124.1"/>
    </source>
</evidence>
<evidence type="ECO:0000256" key="4">
    <source>
        <dbReference type="ARBA" id="ARBA00023239"/>
    </source>
</evidence>
<dbReference type="PANTHER" id="PTHR33254">
    <property type="entry name" value="4-HYDROXY-4-METHYL-2-OXOGLUTARATE ALDOLASE 3-RELATED"/>
    <property type="match status" value="1"/>
</dbReference>
<accession>A0A1G7ZKB5</accession>
<dbReference type="SUPFAM" id="SSF89562">
    <property type="entry name" value="RraA-like"/>
    <property type="match status" value="1"/>
</dbReference>
<reference evidence="8 9" key="1">
    <citation type="submission" date="2016-10" db="EMBL/GenBank/DDBJ databases">
        <authorList>
            <person name="de Groot N.N."/>
        </authorList>
    </citation>
    <scope>NUCLEOTIDE SEQUENCE [LARGE SCALE GENOMIC DNA]</scope>
    <source>
        <strain evidence="8 9">LMG 18387</strain>
    </source>
</reference>
<comment type="cofactor">
    <cofactor evidence="7">
        <name>Mg(2+)</name>
        <dbReference type="ChEBI" id="CHEBI:18420"/>
    </cofactor>
</comment>
<proteinExistence type="predicted"/>
<evidence type="ECO:0000256" key="6">
    <source>
        <dbReference type="ARBA" id="ARBA00030169"/>
    </source>
</evidence>
<evidence type="ECO:0000256" key="1">
    <source>
        <dbReference type="ARBA" id="ARBA00001968"/>
    </source>
</evidence>
<dbReference type="RefSeq" id="WP_084303151.1">
    <property type="nucleotide sequence ID" value="NZ_FNDG01000002.1"/>
</dbReference>
<dbReference type="PANTHER" id="PTHR33254:SF4">
    <property type="entry name" value="4-HYDROXY-4-METHYL-2-OXOGLUTARATE ALDOLASE 3-RELATED"/>
    <property type="match status" value="1"/>
</dbReference>
<dbReference type="Gene3D" id="3.50.30.40">
    <property type="entry name" value="Ribonuclease E inhibitor RraA/RraA-like"/>
    <property type="match status" value="1"/>
</dbReference>
<evidence type="ECO:0000256" key="3">
    <source>
        <dbReference type="ARBA" id="ARBA00022723"/>
    </source>
</evidence>
<dbReference type="InterPro" id="IPR005493">
    <property type="entry name" value="RraA/RraA-like"/>
</dbReference>
<dbReference type="EMBL" id="FNDG01000002">
    <property type="protein sequence ID" value="SDH09124.1"/>
    <property type="molecule type" value="Genomic_DNA"/>
</dbReference>
<comment type="cofactor">
    <cofactor evidence="1">
        <name>a divalent metal cation</name>
        <dbReference type="ChEBI" id="CHEBI:60240"/>
    </cofactor>
</comment>
<dbReference type="GO" id="GO:0016829">
    <property type="term" value="F:lyase activity"/>
    <property type="evidence" value="ECO:0007669"/>
    <property type="project" value="UniProtKB-KW"/>
</dbReference>
<protein>
    <recommendedName>
        <fullName evidence="2">Putative 4-hydroxy-4-methyl-2-oxoglutarate aldolase</fullName>
    </recommendedName>
    <alternativeName>
        <fullName evidence="5">Regulator of ribonuclease activity homolog</fullName>
    </alternativeName>
    <alternativeName>
        <fullName evidence="6">RraA-like protein</fullName>
    </alternativeName>
</protein>
<dbReference type="CDD" id="cd16841">
    <property type="entry name" value="RraA_family"/>
    <property type="match status" value="1"/>
</dbReference>
<dbReference type="Pfam" id="PF03737">
    <property type="entry name" value="RraA-like"/>
    <property type="match status" value="1"/>
</dbReference>
<dbReference type="Proteomes" id="UP000198606">
    <property type="component" value="Unassembled WGS sequence"/>
</dbReference>
<evidence type="ECO:0000256" key="5">
    <source>
        <dbReference type="ARBA" id="ARBA00029596"/>
    </source>
</evidence>
<sequence length="206" mass="21470">MTCAAPAHRIPAALLDAYRGIAASTIGHFLREGHIHGLPPLVGDVHVVGRVTTVQIHAPDGSVLRDALIASQPGDVLVVANLGEQGCACWGELRTLAARIKGLAAVVIDGPVTDVRALRALGLPIFCSGVSAYTTRSLAEHGAVNVPVTIRGVDVQPGNLLVADDDGIYVLAAEQAADLLERLQNKEAADAARRAELQARLDHVLG</sequence>
<organism evidence="8 9">
    <name type="scientific">Phytopseudomonas flavescens</name>
    <dbReference type="NCBI Taxonomy" id="29435"/>
    <lineage>
        <taxon>Bacteria</taxon>
        <taxon>Pseudomonadati</taxon>
        <taxon>Pseudomonadota</taxon>
        <taxon>Gammaproteobacteria</taxon>
        <taxon>Pseudomonadales</taxon>
        <taxon>Pseudomonadaceae</taxon>
        <taxon>Phytopseudomonas</taxon>
    </lineage>
</organism>